<dbReference type="AlphaFoldDB" id="A0A1F7I5U4"/>
<name>A0A1F7I5U4_9BACT</name>
<proteinExistence type="predicted"/>
<protein>
    <recommendedName>
        <fullName evidence="3">EF-hand domain-containing protein</fullName>
    </recommendedName>
</protein>
<comment type="caution">
    <text evidence="1">The sequence shown here is derived from an EMBL/GenBank/DDBJ whole genome shotgun (WGS) entry which is preliminary data.</text>
</comment>
<organism evidence="1 2">
    <name type="scientific">Candidatus Roizmanbacteria bacterium RIFCSPHIGHO2_12_FULL_44_10</name>
    <dbReference type="NCBI Taxonomy" id="1802054"/>
    <lineage>
        <taxon>Bacteria</taxon>
        <taxon>Candidatus Roizmaniibacteriota</taxon>
    </lineage>
</organism>
<evidence type="ECO:0008006" key="3">
    <source>
        <dbReference type="Google" id="ProtNLM"/>
    </source>
</evidence>
<evidence type="ECO:0000313" key="2">
    <source>
        <dbReference type="Proteomes" id="UP000179024"/>
    </source>
</evidence>
<dbReference type="Proteomes" id="UP000179024">
    <property type="component" value="Unassembled WGS sequence"/>
</dbReference>
<dbReference type="PROSITE" id="PS00018">
    <property type="entry name" value="EF_HAND_1"/>
    <property type="match status" value="1"/>
</dbReference>
<dbReference type="InterPro" id="IPR018247">
    <property type="entry name" value="EF_Hand_1_Ca_BS"/>
</dbReference>
<dbReference type="EMBL" id="MGAE01000048">
    <property type="protein sequence ID" value="OGK38741.1"/>
    <property type="molecule type" value="Genomic_DNA"/>
</dbReference>
<accession>A0A1F7I5U4</accession>
<reference evidence="1 2" key="1">
    <citation type="journal article" date="2016" name="Nat. Commun.">
        <title>Thousands of microbial genomes shed light on interconnected biogeochemical processes in an aquifer system.</title>
        <authorList>
            <person name="Anantharaman K."/>
            <person name="Brown C.T."/>
            <person name="Hug L.A."/>
            <person name="Sharon I."/>
            <person name="Castelle C.J."/>
            <person name="Probst A.J."/>
            <person name="Thomas B.C."/>
            <person name="Singh A."/>
            <person name="Wilkins M.J."/>
            <person name="Karaoz U."/>
            <person name="Brodie E.L."/>
            <person name="Williams K.H."/>
            <person name="Hubbard S.S."/>
            <person name="Banfield J.F."/>
        </authorList>
    </citation>
    <scope>NUCLEOTIDE SEQUENCE [LARGE SCALE GENOMIC DNA]</scope>
</reference>
<sequence length="191" mass="19933">MLEKNTLRKSLVVGSFLALLFLLIFSSSEVKAQSPGLCGQACGAGIGGCVAGLKCAILPRHITKGICINPAGSQCGPANTCCALLSVTPVINKLPTGTINISQGPDDTISRAPTSQFPSISPLPPVSGGDCASVQGPGVPDGKVDLLDVDQLRVEISQQKQTLFCDFDKNNTVDIFDFNTLRQAFVGQSKI</sequence>
<evidence type="ECO:0000313" key="1">
    <source>
        <dbReference type="EMBL" id="OGK38741.1"/>
    </source>
</evidence>
<gene>
    <name evidence="1" type="ORF">A3F34_03090</name>
</gene>